<comment type="similarity">
    <text evidence="1 3">Belongs to the UDP-glycosyltransferase family.</text>
</comment>
<protein>
    <recommendedName>
        <fullName evidence="4">Glycosyltransferase</fullName>
        <ecNumber evidence="4">2.4.1.-</ecNumber>
    </recommendedName>
</protein>
<name>A0A223PIL1_PICGL</name>
<evidence type="ECO:0000256" key="4">
    <source>
        <dbReference type="RuleBase" id="RU362057"/>
    </source>
</evidence>
<dbReference type="PROSITE" id="PS00375">
    <property type="entry name" value="UDPGT"/>
    <property type="match status" value="1"/>
</dbReference>
<dbReference type="Pfam" id="PF26168">
    <property type="entry name" value="Glyco_transf_N"/>
    <property type="match status" value="1"/>
</dbReference>
<dbReference type="CDD" id="cd03784">
    <property type="entry name" value="GT1_Gtf-like"/>
    <property type="match status" value="1"/>
</dbReference>
<dbReference type="SUPFAM" id="SSF53756">
    <property type="entry name" value="UDP-Glycosyltransferase/glycogen phosphorylase"/>
    <property type="match status" value="1"/>
</dbReference>
<dbReference type="Pfam" id="PF00201">
    <property type="entry name" value="UDPGT"/>
    <property type="match status" value="1"/>
</dbReference>
<dbReference type="PANTHER" id="PTHR48044">
    <property type="entry name" value="GLYCOSYLTRANSFERASE"/>
    <property type="match status" value="1"/>
</dbReference>
<evidence type="ECO:0000256" key="1">
    <source>
        <dbReference type="ARBA" id="ARBA00009995"/>
    </source>
</evidence>
<dbReference type="PANTHER" id="PTHR48044:SF22">
    <property type="entry name" value="GLYCOSYLTRANSFERASE"/>
    <property type="match status" value="1"/>
</dbReference>
<proteinExistence type="evidence at transcript level"/>
<dbReference type="GO" id="GO:1901137">
    <property type="term" value="P:carbohydrate derivative biosynthetic process"/>
    <property type="evidence" value="ECO:0007669"/>
    <property type="project" value="UniProtKB-ARBA"/>
</dbReference>
<dbReference type="InterPro" id="IPR035595">
    <property type="entry name" value="UDP_glycos_trans_CS"/>
</dbReference>
<dbReference type="EC" id="2.4.1.-" evidence="4"/>
<dbReference type="InterPro" id="IPR058980">
    <property type="entry name" value="Glyco_transf_N"/>
</dbReference>
<dbReference type="GO" id="GO:0008194">
    <property type="term" value="F:UDP-glycosyltransferase activity"/>
    <property type="evidence" value="ECO:0007669"/>
    <property type="project" value="InterPro"/>
</dbReference>
<keyword evidence="3 6" id="KW-0328">Glycosyltransferase</keyword>
<evidence type="ECO:0000256" key="2">
    <source>
        <dbReference type="ARBA" id="ARBA00022679"/>
    </source>
</evidence>
<accession>A0A223PIL1</accession>
<organism evidence="6">
    <name type="scientific">Picea glauca</name>
    <name type="common">White spruce</name>
    <name type="synonym">Pinus glauca</name>
    <dbReference type="NCBI Taxonomy" id="3330"/>
    <lineage>
        <taxon>Eukaryota</taxon>
        <taxon>Viridiplantae</taxon>
        <taxon>Streptophyta</taxon>
        <taxon>Embryophyta</taxon>
        <taxon>Tracheophyta</taxon>
        <taxon>Spermatophyta</taxon>
        <taxon>Pinopsida</taxon>
        <taxon>Pinidae</taxon>
        <taxon>Conifers I</taxon>
        <taxon>Pinales</taxon>
        <taxon>Pinaceae</taxon>
        <taxon>Picea</taxon>
    </lineage>
</organism>
<reference evidence="6" key="1">
    <citation type="journal article" date="2017" name="Plant Physiol.">
        <title>A conifer UDP-sugar dependent glycosyltransferase contributes to acetophenone metabolism and defense against insects.</title>
        <authorList>
            <person name="Mageroy M.H."/>
            <person name="Jancsik S."/>
            <person name="Yuen M.M.S."/>
            <person name="Fischer M."/>
            <person name="Withers S.G."/>
            <person name="Paetz C."/>
            <person name="Schneider B."/>
            <person name="MacKay J.J."/>
            <person name="Bohlmann J."/>
        </authorList>
    </citation>
    <scope>NUCLEOTIDE SEQUENCE</scope>
</reference>
<feature type="domain" description="Glycosyltransferase N-terminal" evidence="5">
    <location>
        <begin position="17"/>
        <end position="243"/>
    </location>
</feature>
<evidence type="ECO:0000256" key="3">
    <source>
        <dbReference type="RuleBase" id="RU003718"/>
    </source>
</evidence>
<dbReference type="FunFam" id="3.40.50.2000:FF:000060">
    <property type="entry name" value="Glycosyltransferase"/>
    <property type="match status" value="1"/>
</dbReference>
<evidence type="ECO:0000313" key="6">
    <source>
        <dbReference type="EMBL" id="ASU43993.1"/>
    </source>
</evidence>
<keyword evidence="2 3" id="KW-0808">Transferase</keyword>
<dbReference type="InterPro" id="IPR002213">
    <property type="entry name" value="UDP_glucos_trans"/>
</dbReference>
<sequence length="483" mass="54767">MDSTLSRSQLDARTPAIQVVLVPFPAQGHLNQMLHLSRAISARGLDVLYVTTSTHIQQARHRVQGWNPDHFAIRFHELPMPSFSDPQPDLENKDHAFPMNLIPLIEALEDLREPFDRLIQNLCFSNLNRIVIVHDPLLRWVQTVAAKYLAPAYIFSCVNTYYSAVKEKGIGIPECVVSEKRCLPERFMTWMSRHHRAESLALATGYLVNSFRGLESQFMDELQEIRREHYGEKPLWAVGPLLPQSIWTGKKGNSDVGSCLRWLDGQAPASVVYVSFGSTCSLSRQQIQELARGLEASQQPFLWVVRVADNARFTALDEARMDWISELLPEGYEDRIAERGFLVRNWAPQLDVLSHESTGAFVTHCGWNSTLESISAGVPMVAWPQHSDQFANSILVAKELKVGVEVKKWTNADENELVTAEEVQKAIRRVMAEDEEGMEMRRRAKELRDAARTAVAEGGSSWNELEAFIHHFTSILNERNPTE</sequence>
<evidence type="ECO:0000259" key="5">
    <source>
        <dbReference type="Pfam" id="PF26168"/>
    </source>
</evidence>
<dbReference type="AlphaFoldDB" id="A0A223PIL1"/>
<dbReference type="Gene3D" id="3.40.50.2000">
    <property type="entry name" value="Glycogen Phosphorylase B"/>
    <property type="match status" value="2"/>
</dbReference>
<dbReference type="EMBL" id="KY963360">
    <property type="protein sequence ID" value="ASU43993.1"/>
    <property type="molecule type" value="mRNA"/>
</dbReference>